<dbReference type="InterPro" id="IPR036249">
    <property type="entry name" value="Thioredoxin-like_sf"/>
</dbReference>
<dbReference type="InterPro" id="IPR041017">
    <property type="entry name" value="Thioredoxin_10"/>
</dbReference>
<evidence type="ECO:0000313" key="4">
    <source>
        <dbReference type="Proteomes" id="UP000177528"/>
    </source>
</evidence>
<name>A0A1G1X3R7_9BACT</name>
<dbReference type="AlphaFoldDB" id="A0A1G1X3R7"/>
<feature type="domain" description="Thioredoxin" evidence="2">
    <location>
        <begin position="241"/>
        <end position="398"/>
    </location>
</feature>
<dbReference type="InterPro" id="IPR013740">
    <property type="entry name" value="Redoxin"/>
</dbReference>
<dbReference type="Gene3D" id="2.60.120.260">
    <property type="entry name" value="Galactose-binding domain-like"/>
    <property type="match status" value="1"/>
</dbReference>
<evidence type="ECO:0000259" key="2">
    <source>
        <dbReference type="PROSITE" id="PS51352"/>
    </source>
</evidence>
<dbReference type="EMBL" id="MHHR01000011">
    <property type="protein sequence ID" value="OGY34665.1"/>
    <property type="molecule type" value="Genomic_DNA"/>
</dbReference>
<dbReference type="SUPFAM" id="SSF52833">
    <property type="entry name" value="Thioredoxin-like"/>
    <property type="match status" value="1"/>
</dbReference>
<evidence type="ECO:0000256" key="1">
    <source>
        <dbReference type="SAM" id="Phobius"/>
    </source>
</evidence>
<feature type="transmembrane region" description="Helical" evidence="1">
    <location>
        <begin position="123"/>
        <end position="145"/>
    </location>
</feature>
<dbReference type="Pfam" id="PF08534">
    <property type="entry name" value="Redoxin"/>
    <property type="match status" value="1"/>
</dbReference>
<accession>A0A1G1X3R7</accession>
<keyword evidence="1" id="KW-0472">Membrane</keyword>
<dbReference type="PANTHER" id="PTHR42852">
    <property type="entry name" value="THIOL:DISULFIDE INTERCHANGE PROTEIN DSBE"/>
    <property type="match status" value="1"/>
</dbReference>
<keyword evidence="1" id="KW-1133">Transmembrane helix</keyword>
<sequence length="548" mass="60549">MTLLIVSLVAGVLTVLAPCILPLLPVVIGSTVSGRSKKTPYVVVGSLAVSIILFTYLLKASTTFIMVPPYVWTYLSGGILVFFGVTLIVPSIWEKIPGVATLATGSNKLVGEGYQKKSFIGDVLIGAALGPVFSTCSPTYFVILATVLPVSFVEGSVYLFTYTAGLSAALLLIALFGQRLAGKLSVVADSSGYFKKGIGVLFVILGLMIATGYEKKLETRILDSGYFDITKIEHLLLKKVQEEPKPSAKSQMPASQNYIEITEPAGFVNTNSITMKELIGKKVILVDFMTYSCINCQRTFPYMTAWYEKYKGQGLEIVGIHTPEFAFEKNIDNVRAAMQKFGITYPVVLDNDYGTWKAYDNNYWPRKYLIDIRGNIVYDHAGEGNYEETEMKIRELLDERATVMGEATSALGSDLAAERIASPQNFARSPETYFGALRNKVRANSVRPSFIIPNQLYLIGDWNISEEYAQAVRDASVLYRYNAKNVYIVAEADTDTLVDVLQDGKLLRTITIKQSTLYTLVEDAQAGEYLLELKPKQPGVRFYAFTFG</sequence>
<dbReference type="Proteomes" id="UP000177528">
    <property type="component" value="Unassembled WGS sequence"/>
</dbReference>
<protein>
    <recommendedName>
        <fullName evidence="2">Thioredoxin domain-containing protein</fullName>
    </recommendedName>
</protein>
<dbReference type="InterPro" id="IPR013766">
    <property type="entry name" value="Thioredoxin_domain"/>
</dbReference>
<dbReference type="Pfam" id="PF17991">
    <property type="entry name" value="Thioredoxin_10"/>
    <property type="match status" value="1"/>
</dbReference>
<dbReference type="PROSITE" id="PS51352">
    <property type="entry name" value="THIOREDOXIN_2"/>
    <property type="match status" value="1"/>
</dbReference>
<feature type="transmembrane region" description="Helical" evidence="1">
    <location>
        <begin position="39"/>
        <end position="58"/>
    </location>
</feature>
<organism evidence="3 4">
    <name type="scientific">Candidatus Andersenbacteria bacterium RIFCSPHIGHO2_12_FULL_45_11</name>
    <dbReference type="NCBI Taxonomy" id="1797281"/>
    <lineage>
        <taxon>Bacteria</taxon>
        <taxon>Candidatus Anderseniibacteriota</taxon>
    </lineage>
</organism>
<gene>
    <name evidence="3" type="ORF">A3D99_04985</name>
</gene>
<feature type="transmembrane region" description="Helical" evidence="1">
    <location>
        <begin position="70"/>
        <end position="93"/>
    </location>
</feature>
<evidence type="ECO:0000313" key="3">
    <source>
        <dbReference type="EMBL" id="OGY34665.1"/>
    </source>
</evidence>
<feature type="transmembrane region" description="Helical" evidence="1">
    <location>
        <begin position="197"/>
        <end position="213"/>
    </location>
</feature>
<dbReference type="Gene3D" id="3.40.30.10">
    <property type="entry name" value="Glutaredoxin"/>
    <property type="match status" value="1"/>
</dbReference>
<comment type="caution">
    <text evidence="3">The sequence shown here is derived from an EMBL/GenBank/DDBJ whole genome shotgun (WGS) entry which is preliminary data.</text>
</comment>
<reference evidence="3 4" key="1">
    <citation type="journal article" date="2016" name="Nat. Commun.">
        <title>Thousands of microbial genomes shed light on interconnected biogeochemical processes in an aquifer system.</title>
        <authorList>
            <person name="Anantharaman K."/>
            <person name="Brown C.T."/>
            <person name="Hug L.A."/>
            <person name="Sharon I."/>
            <person name="Castelle C.J."/>
            <person name="Probst A.J."/>
            <person name="Thomas B.C."/>
            <person name="Singh A."/>
            <person name="Wilkins M.J."/>
            <person name="Karaoz U."/>
            <person name="Brodie E.L."/>
            <person name="Williams K.H."/>
            <person name="Hubbard S.S."/>
            <person name="Banfield J.F."/>
        </authorList>
    </citation>
    <scope>NUCLEOTIDE SEQUENCE [LARGE SCALE GENOMIC DNA]</scope>
</reference>
<dbReference type="InterPro" id="IPR050553">
    <property type="entry name" value="Thioredoxin_ResA/DsbE_sf"/>
</dbReference>
<proteinExistence type="predicted"/>
<feature type="transmembrane region" description="Helical" evidence="1">
    <location>
        <begin position="157"/>
        <end position="177"/>
    </location>
</feature>
<dbReference type="PANTHER" id="PTHR42852:SF13">
    <property type="entry name" value="PROTEIN DIPZ"/>
    <property type="match status" value="1"/>
</dbReference>
<dbReference type="GO" id="GO:0016491">
    <property type="term" value="F:oxidoreductase activity"/>
    <property type="evidence" value="ECO:0007669"/>
    <property type="project" value="InterPro"/>
</dbReference>
<keyword evidence="1" id="KW-0812">Transmembrane</keyword>